<keyword evidence="4" id="KW-1185">Reference proteome</keyword>
<dbReference type="GO" id="GO:0007281">
    <property type="term" value="P:germ cell development"/>
    <property type="evidence" value="ECO:0007669"/>
    <property type="project" value="InterPro"/>
</dbReference>
<proteinExistence type="predicted"/>
<gene>
    <name evidence="3" type="ORF">NTEN_LOCUS4941</name>
</gene>
<organism evidence="3 4">
    <name type="scientific">Nesidiocoris tenuis</name>
    <dbReference type="NCBI Taxonomy" id="355587"/>
    <lineage>
        <taxon>Eukaryota</taxon>
        <taxon>Metazoa</taxon>
        <taxon>Ecdysozoa</taxon>
        <taxon>Arthropoda</taxon>
        <taxon>Hexapoda</taxon>
        <taxon>Insecta</taxon>
        <taxon>Pterygota</taxon>
        <taxon>Neoptera</taxon>
        <taxon>Paraneoptera</taxon>
        <taxon>Hemiptera</taxon>
        <taxon>Heteroptera</taxon>
        <taxon>Panheteroptera</taxon>
        <taxon>Cimicomorpha</taxon>
        <taxon>Miridae</taxon>
        <taxon>Dicyphina</taxon>
        <taxon>Nesidiocoris</taxon>
    </lineage>
</organism>
<keyword evidence="1" id="KW-0217">Developmental protein</keyword>
<dbReference type="InterPro" id="IPR000210">
    <property type="entry name" value="BTB/POZ_dom"/>
</dbReference>
<accession>A0A6H5G727</accession>
<sequence>MGSAWSAVASYCPDSLSLKVSSAYSRKRKRDSSEDEEMKLNAFLSSPKKKKLTCTAMYIYQALFVEGKDSDITVSVLNSEWKLHKVYLGQSQYFHSMFSGSWNETKKNYITIRTEDERITVDALNTVFGSFYLDEITVEPKVVVGVLAASTMFQLEGLIEQCCEIMLETISPPDNGCCFLSSEKGEKYVAVFKQLKINHLLLHPQDNDAVVQDRIIPEEWLAKAYKTHWITLLRLSTVADKGPDRLAPEIFREHAIRCGRVLAEGDSRSWRWNWFNFGIDLIWSISDNGIFVKRHCSMCFGRRNTAPQHHILTEYEYYSRIKINPTYKCVKLAQSLRCMTPRNSTPERIDKCGNTGGFSNPVLLHAILQCRRNSKVVFPWNNFSFFPQLHTS</sequence>
<dbReference type="PROSITE" id="PS50097">
    <property type="entry name" value="BTB"/>
    <property type="match status" value="1"/>
</dbReference>
<reference evidence="3 4" key="1">
    <citation type="submission" date="2020-02" db="EMBL/GenBank/DDBJ databases">
        <authorList>
            <person name="Ferguson B K."/>
        </authorList>
    </citation>
    <scope>NUCLEOTIDE SEQUENCE [LARGE SCALE GENOMIC DNA]</scope>
</reference>
<name>A0A6H5G727_9HEMI</name>
<dbReference type="Gene3D" id="3.30.710.10">
    <property type="entry name" value="Potassium Channel Kv1.1, Chain A"/>
    <property type="match status" value="1"/>
</dbReference>
<dbReference type="CDD" id="cd18305">
    <property type="entry name" value="BTB_POZ_GCL"/>
    <property type="match status" value="1"/>
</dbReference>
<dbReference type="Pfam" id="PF00651">
    <property type="entry name" value="BTB"/>
    <property type="match status" value="1"/>
</dbReference>
<evidence type="ECO:0000256" key="1">
    <source>
        <dbReference type="ARBA" id="ARBA00022473"/>
    </source>
</evidence>
<dbReference type="InterPro" id="IPR011333">
    <property type="entry name" value="SKP1/BTB/POZ_sf"/>
</dbReference>
<feature type="domain" description="BTB" evidence="2">
    <location>
        <begin position="70"/>
        <end position="140"/>
    </location>
</feature>
<evidence type="ECO:0000313" key="3">
    <source>
        <dbReference type="EMBL" id="CAA9998658.1"/>
    </source>
</evidence>
<dbReference type="PANTHER" id="PTHR23231:SF17">
    <property type="entry name" value="BTB DOMAIN-CONTAINING PROTEIN"/>
    <property type="match status" value="1"/>
</dbReference>
<dbReference type="PANTHER" id="PTHR23231">
    <property type="entry name" value="GERM CELL-LESS PROTEIN"/>
    <property type="match status" value="1"/>
</dbReference>
<dbReference type="SUPFAM" id="SSF54695">
    <property type="entry name" value="POZ domain"/>
    <property type="match status" value="1"/>
</dbReference>
<dbReference type="SMART" id="SM00225">
    <property type="entry name" value="BTB"/>
    <property type="match status" value="1"/>
</dbReference>
<protein>
    <recommendedName>
        <fullName evidence="2">BTB domain-containing protein</fullName>
    </recommendedName>
</protein>
<dbReference type="OrthoDB" id="6359943at2759"/>
<dbReference type="Proteomes" id="UP000479000">
    <property type="component" value="Unassembled WGS sequence"/>
</dbReference>
<dbReference type="AlphaFoldDB" id="A0A6H5G727"/>
<dbReference type="InterPro" id="IPR043380">
    <property type="entry name" value="Gcl-like"/>
</dbReference>
<dbReference type="EMBL" id="CADCXU010007297">
    <property type="protein sequence ID" value="CAA9998658.1"/>
    <property type="molecule type" value="Genomic_DNA"/>
</dbReference>
<evidence type="ECO:0000259" key="2">
    <source>
        <dbReference type="PROSITE" id="PS50097"/>
    </source>
</evidence>
<evidence type="ECO:0000313" key="4">
    <source>
        <dbReference type="Proteomes" id="UP000479000"/>
    </source>
</evidence>